<feature type="chain" id="PRO_5035883517" evidence="2">
    <location>
        <begin position="29"/>
        <end position="189"/>
    </location>
</feature>
<name>A0A8S4S182_9NEOP</name>
<accession>A0A8S4S182</accession>
<evidence type="ECO:0000256" key="2">
    <source>
        <dbReference type="SAM" id="SignalP"/>
    </source>
</evidence>
<gene>
    <name evidence="3" type="primary">jg2396</name>
    <name evidence="3" type="ORF">PAEG_LOCUS20992</name>
</gene>
<dbReference type="AlphaFoldDB" id="A0A8S4S182"/>
<comment type="caution">
    <text evidence="3">The sequence shown here is derived from an EMBL/GenBank/DDBJ whole genome shotgun (WGS) entry which is preliminary data.</text>
</comment>
<evidence type="ECO:0000256" key="1">
    <source>
        <dbReference type="SAM" id="MobiDB-lite"/>
    </source>
</evidence>
<feature type="region of interest" description="Disordered" evidence="1">
    <location>
        <begin position="127"/>
        <end position="189"/>
    </location>
</feature>
<keyword evidence="2" id="KW-0732">Signal</keyword>
<evidence type="ECO:0000313" key="4">
    <source>
        <dbReference type="Proteomes" id="UP000838756"/>
    </source>
</evidence>
<protein>
    <submittedName>
        <fullName evidence="3">Jg2396 protein</fullName>
    </submittedName>
</protein>
<proteinExistence type="predicted"/>
<evidence type="ECO:0000313" key="3">
    <source>
        <dbReference type="EMBL" id="CAH2245142.1"/>
    </source>
</evidence>
<dbReference type="Proteomes" id="UP000838756">
    <property type="component" value="Unassembled WGS sequence"/>
</dbReference>
<organism evidence="3 4">
    <name type="scientific">Pararge aegeria aegeria</name>
    <dbReference type="NCBI Taxonomy" id="348720"/>
    <lineage>
        <taxon>Eukaryota</taxon>
        <taxon>Metazoa</taxon>
        <taxon>Ecdysozoa</taxon>
        <taxon>Arthropoda</taxon>
        <taxon>Hexapoda</taxon>
        <taxon>Insecta</taxon>
        <taxon>Pterygota</taxon>
        <taxon>Neoptera</taxon>
        <taxon>Endopterygota</taxon>
        <taxon>Lepidoptera</taxon>
        <taxon>Glossata</taxon>
        <taxon>Ditrysia</taxon>
        <taxon>Papilionoidea</taxon>
        <taxon>Nymphalidae</taxon>
        <taxon>Satyrinae</taxon>
        <taxon>Satyrini</taxon>
        <taxon>Parargina</taxon>
        <taxon>Pararge</taxon>
    </lineage>
</organism>
<feature type="signal peptide" evidence="2">
    <location>
        <begin position="1"/>
        <end position="28"/>
    </location>
</feature>
<dbReference type="EMBL" id="CAKXAJ010025893">
    <property type="protein sequence ID" value="CAH2245142.1"/>
    <property type="molecule type" value="Genomic_DNA"/>
</dbReference>
<reference evidence="3" key="1">
    <citation type="submission" date="2022-03" db="EMBL/GenBank/DDBJ databases">
        <authorList>
            <person name="Lindestad O."/>
        </authorList>
    </citation>
    <scope>NUCLEOTIDE SEQUENCE</scope>
</reference>
<sequence>MANKSRISFLTCAHKAVIALCFIFGGQSSKPSTSGVHQNTHGVDTKCPRIIRYNFLGLKLGFLGARSPLCPGVGNNKPIIILFNAIQPFCPKVLTLIGNFQIPAAHAWLSPIPSAKTAARRVTVTHRGYNDAHRRRDKNWSGLQRNAPKWEIRGKTNRRNASGLIHGVTPDQMAGENNNGGTRLIGKPN</sequence>
<keyword evidence="4" id="KW-1185">Reference proteome</keyword>